<sequence length="101" mass="10813">MNWTKTAAGMALFVAAAAHGLPAAGASPSEQAAIERDWRMQDGIGTPRAPSSYQAAIERLLDRGDRLIADLHAAGLALESETAEWKQCRARWKELSAIPAV</sequence>
<protein>
    <submittedName>
        <fullName evidence="1">Uncharacterized protein</fullName>
    </submittedName>
</protein>
<feature type="non-terminal residue" evidence="1">
    <location>
        <position position="101"/>
    </location>
</feature>
<gene>
    <name evidence="1" type="ORF">S03H2_00954</name>
</gene>
<comment type="caution">
    <text evidence="1">The sequence shown here is derived from an EMBL/GenBank/DDBJ whole genome shotgun (WGS) entry which is preliminary data.</text>
</comment>
<evidence type="ECO:0000313" key="1">
    <source>
        <dbReference type="EMBL" id="GAH29456.1"/>
    </source>
</evidence>
<dbReference type="AlphaFoldDB" id="X1E875"/>
<name>X1E875_9ZZZZ</name>
<dbReference type="EMBL" id="BARU01000248">
    <property type="protein sequence ID" value="GAH29456.1"/>
    <property type="molecule type" value="Genomic_DNA"/>
</dbReference>
<proteinExistence type="predicted"/>
<accession>X1E875</accession>
<reference evidence="1" key="1">
    <citation type="journal article" date="2014" name="Front. Microbiol.">
        <title>High frequency of phylogenetically diverse reductive dehalogenase-homologous genes in deep subseafloor sedimentary metagenomes.</title>
        <authorList>
            <person name="Kawai M."/>
            <person name="Futagami T."/>
            <person name="Toyoda A."/>
            <person name="Takaki Y."/>
            <person name="Nishi S."/>
            <person name="Hori S."/>
            <person name="Arai W."/>
            <person name="Tsubouchi T."/>
            <person name="Morono Y."/>
            <person name="Uchiyama I."/>
            <person name="Ito T."/>
            <person name="Fujiyama A."/>
            <person name="Inagaki F."/>
            <person name="Takami H."/>
        </authorList>
    </citation>
    <scope>NUCLEOTIDE SEQUENCE</scope>
    <source>
        <strain evidence="1">Expedition CK06-06</strain>
    </source>
</reference>
<organism evidence="1">
    <name type="scientific">marine sediment metagenome</name>
    <dbReference type="NCBI Taxonomy" id="412755"/>
    <lineage>
        <taxon>unclassified sequences</taxon>
        <taxon>metagenomes</taxon>
        <taxon>ecological metagenomes</taxon>
    </lineage>
</organism>